<dbReference type="InterPro" id="IPR031369">
    <property type="entry name" value="PRR18"/>
</dbReference>
<reference evidence="2 3" key="1">
    <citation type="journal article" date="2014" name="Nat. Genet.">
        <title>Whole-genome sequence of a flatfish provides insights into ZW sex chromosome evolution and adaptation to a benthic lifestyle.</title>
        <authorList>
            <person name="Chen S."/>
            <person name="Zhang G."/>
            <person name="Shao C."/>
            <person name="Huang Q."/>
            <person name="Liu G."/>
            <person name="Zhang P."/>
            <person name="Song W."/>
            <person name="An N."/>
            <person name="Chalopin D."/>
            <person name="Volff J.N."/>
            <person name="Hong Y."/>
            <person name="Li Q."/>
            <person name="Sha Z."/>
            <person name="Zhou H."/>
            <person name="Xie M."/>
            <person name="Yu Q."/>
            <person name="Liu Y."/>
            <person name="Xiang H."/>
            <person name="Wang N."/>
            <person name="Wu K."/>
            <person name="Yang C."/>
            <person name="Zhou Q."/>
            <person name="Liao X."/>
            <person name="Yang L."/>
            <person name="Hu Q."/>
            <person name="Zhang J."/>
            <person name="Meng L."/>
            <person name="Jin L."/>
            <person name="Tian Y."/>
            <person name="Lian J."/>
            <person name="Yang J."/>
            <person name="Miao G."/>
            <person name="Liu S."/>
            <person name="Liang Z."/>
            <person name="Yan F."/>
            <person name="Li Y."/>
            <person name="Sun B."/>
            <person name="Zhang H."/>
            <person name="Zhang J."/>
            <person name="Zhu Y."/>
            <person name="Du M."/>
            <person name="Zhao Y."/>
            <person name="Schartl M."/>
            <person name="Tang Q."/>
            <person name="Wang J."/>
        </authorList>
    </citation>
    <scope>NUCLEOTIDE SEQUENCE</scope>
</reference>
<protein>
    <recommendedName>
        <fullName evidence="4">Proline rich 18</fullName>
    </recommendedName>
</protein>
<feature type="compositionally biased region" description="Low complexity" evidence="1">
    <location>
        <begin position="140"/>
        <end position="151"/>
    </location>
</feature>
<reference evidence="2" key="3">
    <citation type="submission" date="2025-09" db="UniProtKB">
        <authorList>
            <consortium name="Ensembl"/>
        </authorList>
    </citation>
    <scope>IDENTIFICATION</scope>
</reference>
<dbReference type="STRING" id="244447.ENSCSEP00000003483"/>
<feature type="compositionally biased region" description="Basic and acidic residues" evidence="1">
    <location>
        <begin position="99"/>
        <end position="109"/>
    </location>
</feature>
<dbReference type="Pfam" id="PF15671">
    <property type="entry name" value="PRR18"/>
    <property type="match status" value="1"/>
</dbReference>
<sequence>SPFSPPPPPPSVSFSPGEGGSYQNHLSIPGALTFNLNLSRGLIVEMLRSIDRALKDRGSSVKERLTFNLKQLGKKTPTRSRPSAAKGKSGVRSGPEVKTGTRHDREEAHLTLTLTPEAVLLLQRRDSERRQRSATRKAKSSAAEGSGSSTESRCRKDNGSRRHQLALPGHVTPRPRDQVTGDAVAEQGDIRSILKISLLNEQHKYDDVEYEEEDGGVDERVVLKCTEWLRGLENTPTRGRAMKMFAMAKVETLAEMKKARLTPARLT</sequence>
<feature type="region of interest" description="Disordered" evidence="1">
    <location>
        <begin position="68"/>
        <end position="184"/>
    </location>
</feature>
<evidence type="ECO:0000313" key="2">
    <source>
        <dbReference type="Ensembl" id="ENSCSEP00000003483.1"/>
    </source>
</evidence>
<dbReference type="InParanoid" id="A0A3P8UJW6"/>
<evidence type="ECO:0008006" key="4">
    <source>
        <dbReference type="Google" id="ProtNLM"/>
    </source>
</evidence>
<dbReference type="Proteomes" id="UP000265120">
    <property type="component" value="Chromosome 9"/>
</dbReference>
<evidence type="ECO:0000313" key="3">
    <source>
        <dbReference type="Proteomes" id="UP000265120"/>
    </source>
</evidence>
<feature type="region of interest" description="Disordered" evidence="1">
    <location>
        <begin position="1"/>
        <end position="20"/>
    </location>
</feature>
<dbReference type="GeneTree" id="ENSGT00390000002164"/>
<keyword evidence="3" id="KW-1185">Reference proteome</keyword>
<evidence type="ECO:0000256" key="1">
    <source>
        <dbReference type="SAM" id="MobiDB-lite"/>
    </source>
</evidence>
<proteinExistence type="predicted"/>
<dbReference type="Ensembl" id="ENSCSET00000003528.1">
    <property type="protein sequence ID" value="ENSCSEP00000003483.1"/>
    <property type="gene ID" value="ENSCSEG00000002280.1"/>
</dbReference>
<name>A0A3P8UJW6_CYNSE</name>
<feature type="compositionally biased region" description="Pro residues" evidence="1">
    <location>
        <begin position="1"/>
        <end position="11"/>
    </location>
</feature>
<reference evidence="2" key="2">
    <citation type="submission" date="2025-08" db="UniProtKB">
        <authorList>
            <consortium name="Ensembl"/>
        </authorList>
    </citation>
    <scope>IDENTIFICATION</scope>
</reference>
<accession>A0A3P8UJW6</accession>
<organism evidence="2 3">
    <name type="scientific">Cynoglossus semilaevis</name>
    <name type="common">Tongue sole</name>
    <dbReference type="NCBI Taxonomy" id="244447"/>
    <lineage>
        <taxon>Eukaryota</taxon>
        <taxon>Metazoa</taxon>
        <taxon>Chordata</taxon>
        <taxon>Craniata</taxon>
        <taxon>Vertebrata</taxon>
        <taxon>Euteleostomi</taxon>
        <taxon>Actinopterygii</taxon>
        <taxon>Neopterygii</taxon>
        <taxon>Teleostei</taxon>
        <taxon>Neoteleostei</taxon>
        <taxon>Acanthomorphata</taxon>
        <taxon>Carangaria</taxon>
        <taxon>Pleuronectiformes</taxon>
        <taxon>Pleuronectoidei</taxon>
        <taxon>Cynoglossidae</taxon>
        <taxon>Cynoglossinae</taxon>
        <taxon>Cynoglossus</taxon>
    </lineage>
</organism>
<dbReference type="AlphaFoldDB" id="A0A3P8UJW6"/>